<keyword evidence="3" id="KW-0862">Zinc</keyword>
<evidence type="ECO:0000256" key="4">
    <source>
        <dbReference type="NCBIfam" id="TIGR03445"/>
    </source>
</evidence>
<dbReference type="RefSeq" id="WP_146819327.1">
    <property type="nucleotide sequence ID" value="NZ_BJYK01000002.1"/>
</dbReference>
<dbReference type="PANTHER" id="PTHR12993">
    <property type="entry name" value="N-ACETYLGLUCOSAMINYL-PHOSPHATIDYLINOSITOL DE-N-ACETYLASE-RELATED"/>
    <property type="match status" value="1"/>
</dbReference>
<dbReference type="Gene3D" id="3.40.50.10320">
    <property type="entry name" value="LmbE-like"/>
    <property type="match status" value="1"/>
</dbReference>
<dbReference type="GO" id="GO:0046872">
    <property type="term" value="F:metal ion binding"/>
    <property type="evidence" value="ECO:0007669"/>
    <property type="project" value="UniProtKB-KW"/>
</dbReference>
<organism evidence="5 6">
    <name type="scientific">Actinotalea fermentans</name>
    <dbReference type="NCBI Taxonomy" id="43671"/>
    <lineage>
        <taxon>Bacteria</taxon>
        <taxon>Bacillati</taxon>
        <taxon>Actinomycetota</taxon>
        <taxon>Actinomycetes</taxon>
        <taxon>Micrococcales</taxon>
        <taxon>Cellulomonadaceae</taxon>
        <taxon>Actinotalea</taxon>
    </lineage>
</organism>
<sequence length="327" mass="33336">MTSASDGARGGPAGPRLLAVHAHPDDETLSTGALLATWAASGAPVTVVTCTRGERGEVIGPALAHLEGDGPALAAHRERELAAALAALGVRDHVWLDAVPAAAAARDGLDRYEDSGMVWSAPGRAGAAPDSGPAAFARADLDAAALRLATLLRERRPDVVVTYEPGGGYGHPDHVRAHEVTMRALALAGTATPSGLPIAPVVLWAAVDAAELATAVDELTALLRDGGDAPGDLHLPGPDREAPSVAVPSEAVALRVDVRPVLDAVVGALQAHATQVQAIRTWPVATGASIGCLALSDGVRQPLLCQESYRLAAGDATRVAWPDGITR</sequence>
<keyword evidence="6" id="KW-1185">Reference proteome</keyword>
<dbReference type="InterPro" id="IPR003737">
    <property type="entry name" value="GlcNAc_PI_deacetylase-related"/>
</dbReference>
<protein>
    <recommendedName>
        <fullName evidence="4">N-acetyl-1-D-myo-inositol-2-amino-2-deoxy-alpha-D-glucopyranoside deacetylase</fullName>
        <ecNumber evidence="4">3.5.1.103</ecNumber>
    </recommendedName>
</protein>
<dbReference type="OrthoDB" id="158614at2"/>
<dbReference type="SUPFAM" id="SSF102588">
    <property type="entry name" value="LmbE-like"/>
    <property type="match status" value="1"/>
</dbReference>
<dbReference type="GO" id="GO:0010125">
    <property type="term" value="P:mycothiol biosynthetic process"/>
    <property type="evidence" value="ECO:0007669"/>
    <property type="project" value="UniProtKB-UniRule"/>
</dbReference>
<dbReference type="GO" id="GO:0035595">
    <property type="term" value="F:N-acetylglucosaminylinositol deacetylase activity"/>
    <property type="evidence" value="ECO:0007669"/>
    <property type="project" value="UniProtKB-EC"/>
</dbReference>
<gene>
    <name evidence="5" type="primary">mshB</name>
    <name evidence="5" type="ORF">AFE02nite_13690</name>
</gene>
<reference evidence="5 6" key="1">
    <citation type="submission" date="2019-07" db="EMBL/GenBank/DDBJ databases">
        <title>Whole genome shotgun sequence of Actinotalea fermentans NBRC 105374.</title>
        <authorList>
            <person name="Hosoyama A."/>
            <person name="Uohara A."/>
            <person name="Ohji S."/>
            <person name="Ichikawa N."/>
        </authorList>
    </citation>
    <scope>NUCLEOTIDE SEQUENCE [LARGE SCALE GENOMIC DNA]</scope>
    <source>
        <strain evidence="5 6">NBRC 105374</strain>
    </source>
</reference>
<dbReference type="InterPro" id="IPR024078">
    <property type="entry name" value="LmbE-like_dom_sf"/>
</dbReference>
<evidence type="ECO:0000256" key="2">
    <source>
        <dbReference type="ARBA" id="ARBA00022801"/>
    </source>
</evidence>
<comment type="caution">
    <text evidence="5">The sequence shown here is derived from an EMBL/GenBank/DDBJ whole genome shotgun (WGS) entry which is preliminary data.</text>
</comment>
<evidence type="ECO:0000256" key="3">
    <source>
        <dbReference type="ARBA" id="ARBA00022833"/>
    </source>
</evidence>
<accession>A0A511YWR8</accession>
<evidence type="ECO:0000313" key="5">
    <source>
        <dbReference type="EMBL" id="GEN79635.1"/>
    </source>
</evidence>
<proteinExistence type="predicted"/>
<name>A0A511YWR8_9CELL</name>
<dbReference type="AlphaFoldDB" id="A0A511YWR8"/>
<keyword evidence="2" id="KW-0378">Hydrolase</keyword>
<dbReference type="NCBIfam" id="TIGR03445">
    <property type="entry name" value="mycothiol_MshB"/>
    <property type="match status" value="1"/>
</dbReference>
<keyword evidence="1" id="KW-0479">Metal-binding</keyword>
<dbReference type="InterPro" id="IPR017810">
    <property type="entry name" value="Mycothiol_biosynthesis_MshB"/>
</dbReference>
<evidence type="ECO:0000313" key="6">
    <source>
        <dbReference type="Proteomes" id="UP000321484"/>
    </source>
</evidence>
<dbReference type="EC" id="3.5.1.103" evidence="4"/>
<dbReference type="Proteomes" id="UP000321484">
    <property type="component" value="Unassembled WGS sequence"/>
</dbReference>
<dbReference type="EMBL" id="BJYK01000002">
    <property type="protein sequence ID" value="GEN79635.1"/>
    <property type="molecule type" value="Genomic_DNA"/>
</dbReference>
<dbReference type="PANTHER" id="PTHR12993:SF26">
    <property type="entry name" value="1D-MYO-INOSITOL 2-ACETAMIDO-2-DEOXY-ALPHA-D-GLUCOPYRANOSIDE DEACETYLASE"/>
    <property type="match status" value="1"/>
</dbReference>
<evidence type="ECO:0000256" key="1">
    <source>
        <dbReference type="ARBA" id="ARBA00022723"/>
    </source>
</evidence>
<dbReference type="Pfam" id="PF02585">
    <property type="entry name" value="PIG-L"/>
    <property type="match status" value="1"/>
</dbReference>